<evidence type="ECO:0000259" key="7">
    <source>
        <dbReference type="Pfam" id="PF08281"/>
    </source>
</evidence>
<dbReference type="GO" id="GO:0016987">
    <property type="term" value="F:sigma factor activity"/>
    <property type="evidence" value="ECO:0007669"/>
    <property type="project" value="UniProtKB-KW"/>
</dbReference>
<dbReference type="Gene3D" id="1.10.10.10">
    <property type="entry name" value="Winged helix-like DNA-binding domain superfamily/Winged helix DNA-binding domain"/>
    <property type="match status" value="1"/>
</dbReference>
<gene>
    <name evidence="8" type="ORF">HDF14_005408</name>
</gene>
<keyword evidence="3" id="KW-0731">Sigma factor</keyword>
<reference evidence="8 9" key="1">
    <citation type="submission" date="2020-08" db="EMBL/GenBank/DDBJ databases">
        <title>Genomic Encyclopedia of Type Strains, Phase IV (KMG-V): Genome sequencing to study the core and pangenomes of soil and plant-associated prokaryotes.</title>
        <authorList>
            <person name="Whitman W."/>
        </authorList>
    </citation>
    <scope>NUCLEOTIDE SEQUENCE [LARGE SCALE GENOMIC DNA]</scope>
    <source>
        <strain evidence="8 9">X5P2</strain>
    </source>
</reference>
<keyword evidence="9" id="KW-1185">Reference proteome</keyword>
<feature type="domain" description="RNA polymerase sigma factor 70 region 4 type 2" evidence="7">
    <location>
        <begin position="158"/>
        <end position="209"/>
    </location>
</feature>
<dbReference type="Pfam" id="PF08281">
    <property type="entry name" value="Sigma70_r4_2"/>
    <property type="match status" value="1"/>
</dbReference>
<dbReference type="InterPro" id="IPR036388">
    <property type="entry name" value="WH-like_DNA-bd_sf"/>
</dbReference>
<dbReference type="SUPFAM" id="SSF88659">
    <property type="entry name" value="Sigma3 and sigma4 domains of RNA polymerase sigma factors"/>
    <property type="match status" value="1"/>
</dbReference>
<dbReference type="PANTHER" id="PTHR43133:SF8">
    <property type="entry name" value="RNA POLYMERASE SIGMA FACTOR HI_1459-RELATED"/>
    <property type="match status" value="1"/>
</dbReference>
<dbReference type="InterPro" id="IPR013324">
    <property type="entry name" value="RNA_pol_sigma_r3/r4-like"/>
</dbReference>
<keyword evidence="4" id="KW-0238">DNA-binding</keyword>
<evidence type="ECO:0000256" key="5">
    <source>
        <dbReference type="ARBA" id="ARBA00023163"/>
    </source>
</evidence>
<protein>
    <submittedName>
        <fullName evidence="8">RNA polymerase sigma-70 factor (ECF subfamily)</fullName>
    </submittedName>
</protein>
<dbReference type="Pfam" id="PF04542">
    <property type="entry name" value="Sigma70_r2"/>
    <property type="match status" value="1"/>
</dbReference>
<dbReference type="InterPro" id="IPR039425">
    <property type="entry name" value="RNA_pol_sigma-70-like"/>
</dbReference>
<keyword evidence="2" id="KW-0805">Transcription regulation</keyword>
<organism evidence="8 9">
    <name type="scientific">Tunturiibacter gelidiferens</name>
    <dbReference type="NCBI Taxonomy" id="3069689"/>
    <lineage>
        <taxon>Bacteria</taxon>
        <taxon>Pseudomonadati</taxon>
        <taxon>Acidobacteriota</taxon>
        <taxon>Terriglobia</taxon>
        <taxon>Terriglobales</taxon>
        <taxon>Acidobacteriaceae</taxon>
        <taxon>Tunturiibacter</taxon>
    </lineage>
</organism>
<dbReference type="SUPFAM" id="SSF88946">
    <property type="entry name" value="Sigma2 domain of RNA polymerase sigma factors"/>
    <property type="match status" value="1"/>
</dbReference>
<accession>A0A9X0QK26</accession>
<dbReference type="PANTHER" id="PTHR43133">
    <property type="entry name" value="RNA POLYMERASE ECF-TYPE SIGMA FACTO"/>
    <property type="match status" value="1"/>
</dbReference>
<dbReference type="InterPro" id="IPR013325">
    <property type="entry name" value="RNA_pol_sigma_r2"/>
</dbReference>
<proteinExistence type="inferred from homology"/>
<evidence type="ECO:0000313" key="8">
    <source>
        <dbReference type="EMBL" id="MBB5331759.1"/>
    </source>
</evidence>
<dbReference type="InterPro" id="IPR014284">
    <property type="entry name" value="RNA_pol_sigma-70_dom"/>
</dbReference>
<dbReference type="NCBIfam" id="TIGR02937">
    <property type="entry name" value="sigma70-ECF"/>
    <property type="match status" value="1"/>
</dbReference>
<dbReference type="InterPro" id="IPR013249">
    <property type="entry name" value="RNA_pol_sigma70_r4_t2"/>
</dbReference>
<evidence type="ECO:0000256" key="4">
    <source>
        <dbReference type="ARBA" id="ARBA00023125"/>
    </source>
</evidence>
<keyword evidence="5" id="KW-0804">Transcription</keyword>
<evidence type="ECO:0000256" key="1">
    <source>
        <dbReference type="ARBA" id="ARBA00010641"/>
    </source>
</evidence>
<dbReference type="GO" id="GO:0006352">
    <property type="term" value="P:DNA-templated transcription initiation"/>
    <property type="evidence" value="ECO:0007669"/>
    <property type="project" value="InterPro"/>
</dbReference>
<evidence type="ECO:0000259" key="6">
    <source>
        <dbReference type="Pfam" id="PF04542"/>
    </source>
</evidence>
<sequence>MNLSGESGIPVVVPSSSNNNMSGALDHITSHSHQHLILAAQSGCRTAFDELWDLYSRRVYRTALSITKNEQDAEDALQDAFLRAFQAIESFEGRASFYTWLTRIAINSSLGILRKRRCRPESSLYSISQQEEDGIPDELRDLAPNPEQIFEQQQRHAKLIQAIHKLPEILREALQTRIAGDCSAKEVAHQLNISEAAAKSRLARASTRLGMLITTGYGSKVKASIQYSTPSIR</sequence>
<dbReference type="GO" id="GO:0003677">
    <property type="term" value="F:DNA binding"/>
    <property type="evidence" value="ECO:0007669"/>
    <property type="project" value="UniProtKB-KW"/>
</dbReference>
<dbReference type="EMBL" id="JACHEB010000018">
    <property type="protein sequence ID" value="MBB5331759.1"/>
    <property type="molecule type" value="Genomic_DNA"/>
</dbReference>
<evidence type="ECO:0000313" key="9">
    <source>
        <dbReference type="Proteomes" id="UP000535182"/>
    </source>
</evidence>
<dbReference type="CDD" id="cd06171">
    <property type="entry name" value="Sigma70_r4"/>
    <property type="match status" value="1"/>
</dbReference>
<name>A0A9X0QK26_9BACT</name>
<dbReference type="AlphaFoldDB" id="A0A9X0QK26"/>
<comment type="caution">
    <text evidence="8">The sequence shown here is derived from an EMBL/GenBank/DDBJ whole genome shotgun (WGS) entry which is preliminary data.</text>
</comment>
<dbReference type="InterPro" id="IPR007627">
    <property type="entry name" value="RNA_pol_sigma70_r2"/>
</dbReference>
<dbReference type="Proteomes" id="UP000535182">
    <property type="component" value="Unassembled WGS sequence"/>
</dbReference>
<feature type="domain" description="RNA polymerase sigma-70 region 2" evidence="6">
    <location>
        <begin position="52"/>
        <end position="117"/>
    </location>
</feature>
<evidence type="ECO:0000256" key="3">
    <source>
        <dbReference type="ARBA" id="ARBA00023082"/>
    </source>
</evidence>
<dbReference type="Gene3D" id="1.10.1740.10">
    <property type="match status" value="1"/>
</dbReference>
<comment type="similarity">
    <text evidence="1">Belongs to the sigma-70 factor family. ECF subfamily.</text>
</comment>
<evidence type="ECO:0000256" key="2">
    <source>
        <dbReference type="ARBA" id="ARBA00023015"/>
    </source>
</evidence>